<evidence type="ECO:0000313" key="2">
    <source>
        <dbReference type="EnsemblMetazoa" id="Aqu2.1.32727_001"/>
    </source>
</evidence>
<dbReference type="EnsemblMetazoa" id="Aqu2.1.32727_001">
    <property type="protein sequence ID" value="Aqu2.1.32727_001"/>
    <property type="gene ID" value="Aqu2.1.32727"/>
</dbReference>
<protein>
    <recommendedName>
        <fullName evidence="3">Ig-like domain-containing protein</fullName>
    </recommendedName>
</protein>
<feature type="signal peptide" evidence="1">
    <location>
        <begin position="1"/>
        <end position="18"/>
    </location>
</feature>
<feature type="chain" id="PRO_5012327052" description="Ig-like domain-containing protein" evidence="1">
    <location>
        <begin position="19"/>
        <end position="123"/>
    </location>
</feature>
<dbReference type="InParanoid" id="A0A1X7UZE6"/>
<organism evidence="2">
    <name type="scientific">Amphimedon queenslandica</name>
    <name type="common">Sponge</name>
    <dbReference type="NCBI Taxonomy" id="400682"/>
    <lineage>
        <taxon>Eukaryota</taxon>
        <taxon>Metazoa</taxon>
        <taxon>Porifera</taxon>
        <taxon>Demospongiae</taxon>
        <taxon>Heteroscleromorpha</taxon>
        <taxon>Haplosclerida</taxon>
        <taxon>Niphatidae</taxon>
        <taxon>Amphimedon</taxon>
    </lineage>
</organism>
<keyword evidence="1" id="KW-0732">Signal</keyword>
<evidence type="ECO:0008006" key="3">
    <source>
        <dbReference type="Google" id="ProtNLM"/>
    </source>
</evidence>
<proteinExistence type="predicted"/>
<dbReference type="OrthoDB" id="438268at2759"/>
<accession>A0A1X7UZE6</accession>
<dbReference type="AlphaFoldDB" id="A0A1X7UZE6"/>
<reference evidence="2" key="1">
    <citation type="submission" date="2017-05" db="UniProtKB">
        <authorList>
            <consortium name="EnsemblMetazoa"/>
        </authorList>
    </citation>
    <scope>IDENTIFICATION</scope>
</reference>
<sequence>MLLVSLLLLALSLGLAQAQCPPNVTSVFILNDRTINVPLTEPLCLQCRFLDIQTGNFLTFSDGVWRKGSDVLNDDGNIDISSTSNPSTIILFMTNPDAVVNVNDALTCASPSTSQHIVTLGPF</sequence>
<name>A0A1X7UZE6_AMPQE</name>
<evidence type="ECO:0000256" key="1">
    <source>
        <dbReference type="SAM" id="SignalP"/>
    </source>
</evidence>